<name>M2XZQ3_GALSU</name>
<dbReference type="OrthoDB" id="9699at2759"/>
<dbReference type="AlphaFoldDB" id="M2XZQ3"/>
<dbReference type="KEGG" id="gsl:Gasu_34540"/>
<dbReference type="GeneID" id="17087886"/>
<sequence>MFVQQHTTKQLRKYGSKAWRVGNSVLESLLKPTYVDIPYAVNQRIRSCFDLLSDSTQCQILNSLLLQYEHISPQTRLRFLQLIQPRDSSVQELVRWIWERSMWEQRGYFEHRLGQSIIQDSWSLHMESSSLDSNSWKPTNDNSHENDISETTCVVKLSTNKRKRKEHPWYFIVKSMKSASLSSDFSEKIIQVLKTTSLDQLITYWKDWFDHPMIDRGSMNCSDDGAWICVIGNEIFHSYVEWRESENTYSTAHLVAVISYLFVPFVVRLRMEMATIDSTTFRIALVMQA</sequence>
<dbReference type="RefSeq" id="XP_005705579.1">
    <property type="nucleotide sequence ID" value="XM_005705522.1"/>
</dbReference>
<dbReference type="EMBL" id="KB454512">
    <property type="protein sequence ID" value="EME29059.1"/>
    <property type="molecule type" value="Genomic_DNA"/>
</dbReference>
<evidence type="ECO:0000313" key="2">
    <source>
        <dbReference type="Proteomes" id="UP000030680"/>
    </source>
</evidence>
<keyword evidence="2" id="KW-1185">Reference proteome</keyword>
<dbReference type="Proteomes" id="UP000030680">
    <property type="component" value="Unassembled WGS sequence"/>
</dbReference>
<gene>
    <name evidence="1" type="ORF">Gasu_34540</name>
</gene>
<organism evidence="1 2">
    <name type="scientific">Galdieria sulphuraria</name>
    <name type="common">Red alga</name>
    <dbReference type="NCBI Taxonomy" id="130081"/>
    <lineage>
        <taxon>Eukaryota</taxon>
        <taxon>Rhodophyta</taxon>
        <taxon>Bangiophyceae</taxon>
        <taxon>Galdieriales</taxon>
        <taxon>Galdieriaceae</taxon>
        <taxon>Galdieria</taxon>
    </lineage>
</organism>
<reference evidence="2" key="1">
    <citation type="journal article" date="2013" name="Science">
        <title>Gene transfer from bacteria and archaea facilitated evolution of an extremophilic eukaryote.</title>
        <authorList>
            <person name="Schonknecht G."/>
            <person name="Chen W.H."/>
            <person name="Ternes C.M."/>
            <person name="Barbier G.G."/>
            <person name="Shrestha R.P."/>
            <person name="Stanke M."/>
            <person name="Brautigam A."/>
            <person name="Baker B.J."/>
            <person name="Banfield J.F."/>
            <person name="Garavito R.M."/>
            <person name="Carr K."/>
            <person name="Wilkerson C."/>
            <person name="Rensing S.A."/>
            <person name="Gagneul D."/>
            <person name="Dickenson N.E."/>
            <person name="Oesterhelt C."/>
            <person name="Lercher M.J."/>
            <person name="Weber A.P."/>
        </authorList>
    </citation>
    <scope>NUCLEOTIDE SEQUENCE [LARGE SCALE GENOMIC DNA]</scope>
    <source>
        <strain evidence="2">074W</strain>
    </source>
</reference>
<evidence type="ECO:0000313" key="1">
    <source>
        <dbReference type="EMBL" id="EME29059.1"/>
    </source>
</evidence>
<protein>
    <submittedName>
        <fullName evidence="1">Uncharacterized protein</fullName>
    </submittedName>
</protein>
<accession>M2XZQ3</accession>
<dbReference type="Gramene" id="EME29059">
    <property type="protein sequence ID" value="EME29059"/>
    <property type="gene ID" value="Gasu_34540"/>
</dbReference>
<proteinExistence type="predicted"/>